<organism evidence="8 9">
    <name type="scientific">Tigriopus californicus</name>
    <name type="common">Marine copepod</name>
    <dbReference type="NCBI Taxonomy" id="6832"/>
    <lineage>
        <taxon>Eukaryota</taxon>
        <taxon>Metazoa</taxon>
        <taxon>Ecdysozoa</taxon>
        <taxon>Arthropoda</taxon>
        <taxon>Crustacea</taxon>
        <taxon>Multicrustacea</taxon>
        <taxon>Hexanauplia</taxon>
        <taxon>Copepoda</taxon>
        <taxon>Harpacticoida</taxon>
        <taxon>Harpacticidae</taxon>
        <taxon>Tigriopus</taxon>
    </lineage>
</organism>
<dbReference type="Pfam" id="PF00089">
    <property type="entry name" value="Trypsin"/>
    <property type="match status" value="2"/>
</dbReference>
<evidence type="ECO:0000313" key="9">
    <source>
        <dbReference type="Proteomes" id="UP000318571"/>
    </source>
</evidence>
<evidence type="ECO:0000256" key="6">
    <source>
        <dbReference type="SAM" id="Phobius"/>
    </source>
</evidence>
<dbReference type="InterPro" id="IPR001254">
    <property type="entry name" value="Trypsin_dom"/>
</dbReference>
<feature type="domain" description="Peptidase S1" evidence="7">
    <location>
        <begin position="130"/>
        <end position="408"/>
    </location>
</feature>
<name>A0A553NVV3_TIGCA</name>
<dbReference type="CDD" id="cd00190">
    <property type="entry name" value="Tryp_SPc"/>
    <property type="match status" value="1"/>
</dbReference>
<evidence type="ECO:0000256" key="1">
    <source>
        <dbReference type="ARBA" id="ARBA00022729"/>
    </source>
</evidence>
<evidence type="ECO:0000313" key="8">
    <source>
        <dbReference type="EMBL" id="TRY69562.1"/>
    </source>
</evidence>
<dbReference type="InterPro" id="IPR018114">
    <property type="entry name" value="TRYPSIN_HIS"/>
</dbReference>
<keyword evidence="9" id="KW-1185">Reference proteome</keyword>
<gene>
    <name evidence="8" type="ORF">TCAL_05066</name>
</gene>
<dbReference type="PANTHER" id="PTHR24256">
    <property type="entry name" value="TRYPTASE-RELATED"/>
    <property type="match status" value="1"/>
</dbReference>
<dbReference type="GO" id="GO:0004252">
    <property type="term" value="F:serine-type endopeptidase activity"/>
    <property type="evidence" value="ECO:0007669"/>
    <property type="project" value="InterPro"/>
</dbReference>
<dbReference type="OrthoDB" id="5918597at2759"/>
<sequence length="446" mass="49085">MDSTAFVSSSLVTSSRSSTSLMSCSSWNHVSRPKGWSLTLMSLVGISVIGFLVSLTSAQDILSENNFIADHDHDFGCGCMEYWSCITRGGNPYSYCGIHAHEVCCFVPRNAEPIGILPTPSRARCGKKGFDAGHEGEADMAEWPWHAAILEKPQDLYVCGSTLLDESWILTAAHCVDDYLPFVSTIDQILKVRLGEYDVSTTAEPLRHEEFNITNIVIHPGFNNSTLVHDIALLKLERPAKRKQNIDVVCMPKPGDFDHHEKGDEASSASFARNRASSSRQHSHHSTNGSSGEHQCYVTGWGRRSETSEHSLVLKEIHVPLWDHDNCNGALQAQFGPAYHLPDTAVCAGAEGRDACDGDGGGPLVCEKNGQWYQVGIVSFGIGCGRRNVPGVYTRVSAYENWIEETILKEKKRTATSRRQGRQSQFGGGNGELRHLRARRLSPLAR</sequence>
<evidence type="ECO:0000256" key="4">
    <source>
        <dbReference type="ARBA" id="ARBA00024195"/>
    </source>
</evidence>
<dbReference type="SUPFAM" id="SSF50494">
    <property type="entry name" value="Trypsin-like serine proteases"/>
    <property type="match status" value="1"/>
</dbReference>
<dbReference type="InterPro" id="IPR009003">
    <property type="entry name" value="Peptidase_S1_PA"/>
</dbReference>
<keyword evidence="6" id="KW-0472">Membrane</keyword>
<feature type="compositionally biased region" description="Basic residues" evidence="5">
    <location>
        <begin position="412"/>
        <end position="421"/>
    </location>
</feature>
<feature type="compositionally biased region" description="Basic and acidic residues" evidence="5">
    <location>
        <begin position="255"/>
        <end position="265"/>
    </location>
</feature>
<evidence type="ECO:0000259" key="7">
    <source>
        <dbReference type="PROSITE" id="PS50240"/>
    </source>
</evidence>
<dbReference type="Proteomes" id="UP000318571">
    <property type="component" value="Chromosome 1"/>
</dbReference>
<dbReference type="OMA" id="PSEWPWH"/>
<feature type="region of interest" description="Disordered" evidence="5">
    <location>
        <begin position="412"/>
        <end position="432"/>
    </location>
</feature>
<dbReference type="AlphaFoldDB" id="A0A553NVV3"/>
<evidence type="ECO:0000256" key="2">
    <source>
        <dbReference type="ARBA" id="ARBA00023157"/>
    </source>
</evidence>
<feature type="transmembrane region" description="Helical" evidence="6">
    <location>
        <begin position="36"/>
        <end position="55"/>
    </location>
</feature>
<comment type="similarity">
    <text evidence="4">Belongs to the peptidase S1 family. CLIP subfamily.</text>
</comment>
<evidence type="ECO:0000256" key="3">
    <source>
        <dbReference type="ARBA" id="ARBA00023180"/>
    </source>
</evidence>
<dbReference type="InterPro" id="IPR001314">
    <property type="entry name" value="Peptidase_S1A"/>
</dbReference>
<dbReference type="InterPro" id="IPR051487">
    <property type="entry name" value="Ser/Thr_Proteases_Immune/Dev"/>
</dbReference>
<dbReference type="InterPro" id="IPR043504">
    <property type="entry name" value="Peptidase_S1_PA_chymotrypsin"/>
</dbReference>
<dbReference type="EMBL" id="VCGU01000010">
    <property type="protein sequence ID" value="TRY69562.1"/>
    <property type="molecule type" value="Genomic_DNA"/>
</dbReference>
<reference evidence="8 9" key="1">
    <citation type="journal article" date="2018" name="Nat. Ecol. Evol.">
        <title>Genomic signatures of mitonuclear coevolution across populations of Tigriopus californicus.</title>
        <authorList>
            <person name="Barreto F.S."/>
            <person name="Watson E.T."/>
            <person name="Lima T.G."/>
            <person name="Willett C.S."/>
            <person name="Edmands S."/>
            <person name="Li W."/>
            <person name="Burton R.S."/>
        </authorList>
    </citation>
    <scope>NUCLEOTIDE SEQUENCE [LARGE SCALE GENOMIC DNA]</scope>
    <source>
        <strain evidence="8 9">San Diego</strain>
    </source>
</reference>
<dbReference type="PROSITE" id="PS50240">
    <property type="entry name" value="TRYPSIN_DOM"/>
    <property type="match status" value="1"/>
</dbReference>
<evidence type="ECO:0000256" key="5">
    <source>
        <dbReference type="SAM" id="MobiDB-lite"/>
    </source>
</evidence>
<dbReference type="FunFam" id="2.40.10.10:FF:000415">
    <property type="match status" value="1"/>
</dbReference>
<protein>
    <recommendedName>
        <fullName evidence="7">Peptidase S1 domain-containing protein</fullName>
    </recommendedName>
</protein>
<dbReference type="STRING" id="6832.A0A553NVV3"/>
<keyword evidence="2" id="KW-1015">Disulfide bond</keyword>
<keyword evidence="6" id="KW-1133">Transmembrane helix</keyword>
<feature type="compositionally biased region" description="Low complexity" evidence="5">
    <location>
        <begin position="266"/>
        <end position="280"/>
    </location>
</feature>
<keyword evidence="1" id="KW-0732">Signal</keyword>
<keyword evidence="3" id="KW-0325">Glycoprotein</keyword>
<keyword evidence="6" id="KW-0812">Transmembrane</keyword>
<dbReference type="PRINTS" id="PR00722">
    <property type="entry name" value="CHYMOTRYPSIN"/>
</dbReference>
<dbReference type="Gene3D" id="2.40.10.10">
    <property type="entry name" value="Trypsin-like serine proteases"/>
    <property type="match status" value="2"/>
</dbReference>
<proteinExistence type="inferred from homology"/>
<dbReference type="GO" id="GO:0006508">
    <property type="term" value="P:proteolysis"/>
    <property type="evidence" value="ECO:0007669"/>
    <property type="project" value="InterPro"/>
</dbReference>
<feature type="region of interest" description="Disordered" evidence="5">
    <location>
        <begin position="253"/>
        <end position="295"/>
    </location>
</feature>
<dbReference type="FunFam" id="2.40.10.10:FF:000028">
    <property type="entry name" value="Serine protease easter"/>
    <property type="match status" value="1"/>
</dbReference>
<comment type="caution">
    <text evidence="8">The sequence shown here is derived from an EMBL/GenBank/DDBJ whole genome shotgun (WGS) entry which is preliminary data.</text>
</comment>
<dbReference type="SMART" id="SM00020">
    <property type="entry name" value="Tryp_SPc"/>
    <property type="match status" value="1"/>
</dbReference>
<dbReference type="PROSITE" id="PS00134">
    <property type="entry name" value="TRYPSIN_HIS"/>
    <property type="match status" value="1"/>
</dbReference>
<accession>A0A553NVV3</accession>